<organism evidence="1 2">
    <name type="scientific">Clostridium ganghwense</name>
    <dbReference type="NCBI Taxonomy" id="312089"/>
    <lineage>
        <taxon>Bacteria</taxon>
        <taxon>Bacillati</taxon>
        <taxon>Bacillota</taxon>
        <taxon>Clostridia</taxon>
        <taxon>Eubacteriales</taxon>
        <taxon>Clostridiaceae</taxon>
        <taxon>Clostridium</taxon>
    </lineage>
</organism>
<dbReference type="PROSITE" id="PS51257">
    <property type="entry name" value="PROKAR_LIPOPROTEIN"/>
    <property type="match status" value="1"/>
</dbReference>
<evidence type="ECO:0000313" key="2">
    <source>
        <dbReference type="Proteomes" id="UP001079657"/>
    </source>
</evidence>
<gene>
    <name evidence="1" type="ORF">OXH55_10825</name>
</gene>
<accession>A0ABT4CQ31</accession>
<sequence length="118" mass="14310">MNKKILILLLILSVILGGCSSLSDEKRHNKFKKQMLQENRLNDIDLEEIKNGYTKSSITNNKQCKSFKFNHKNIKNSYRGRQNIFIIWSIDFKRIVRRIIKKYFLKNTDRKNFREFYF</sequence>
<proteinExistence type="predicted"/>
<protein>
    <recommendedName>
        <fullName evidence="3">Lipoprotein</fullName>
    </recommendedName>
</protein>
<name>A0ABT4CQ31_9CLOT</name>
<evidence type="ECO:0000313" key="1">
    <source>
        <dbReference type="EMBL" id="MCY6371127.1"/>
    </source>
</evidence>
<keyword evidence="2" id="KW-1185">Reference proteome</keyword>
<dbReference type="EMBL" id="JAPQES010000003">
    <property type="protein sequence ID" value="MCY6371127.1"/>
    <property type="molecule type" value="Genomic_DNA"/>
</dbReference>
<reference evidence="1" key="1">
    <citation type="submission" date="2022-12" db="EMBL/GenBank/DDBJ databases">
        <authorList>
            <person name="Wang J."/>
        </authorList>
    </citation>
    <scope>NUCLEOTIDE SEQUENCE</scope>
    <source>
        <strain evidence="1">HY-42-06</strain>
    </source>
</reference>
<dbReference type="Proteomes" id="UP001079657">
    <property type="component" value="Unassembled WGS sequence"/>
</dbReference>
<evidence type="ECO:0008006" key="3">
    <source>
        <dbReference type="Google" id="ProtNLM"/>
    </source>
</evidence>
<dbReference type="RefSeq" id="WP_268049980.1">
    <property type="nucleotide sequence ID" value="NZ_JAPQES010000003.1"/>
</dbReference>
<comment type="caution">
    <text evidence="1">The sequence shown here is derived from an EMBL/GenBank/DDBJ whole genome shotgun (WGS) entry which is preliminary data.</text>
</comment>